<dbReference type="GO" id="GO:0016788">
    <property type="term" value="F:hydrolase activity, acting on ester bonds"/>
    <property type="evidence" value="ECO:0007669"/>
    <property type="project" value="InterPro"/>
</dbReference>
<keyword evidence="6" id="KW-0442">Lipid degradation</keyword>
<accession>A0AA86VZ90</accession>
<dbReference type="PANTHER" id="PTHR45650:SF33">
    <property type="entry name" value="TRIACYLGLYCEROL LIPASE"/>
    <property type="match status" value="1"/>
</dbReference>
<dbReference type="Gene3D" id="3.40.50.1110">
    <property type="entry name" value="SGNH hydrolase"/>
    <property type="match status" value="2"/>
</dbReference>
<dbReference type="InterPro" id="IPR035669">
    <property type="entry name" value="SGNH_plant_lipase-like"/>
</dbReference>
<dbReference type="InterPro" id="IPR051238">
    <property type="entry name" value="GDSL_esterase/lipase"/>
</dbReference>
<organism evidence="9 10">
    <name type="scientific">Sphenostylis stenocarpa</name>
    <dbReference type="NCBI Taxonomy" id="92480"/>
    <lineage>
        <taxon>Eukaryota</taxon>
        <taxon>Viridiplantae</taxon>
        <taxon>Streptophyta</taxon>
        <taxon>Embryophyta</taxon>
        <taxon>Tracheophyta</taxon>
        <taxon>Spermatophyta</taxon>
        <taxon>Magnoliopsida</taxon>
        <taxon>eudicotyledons</taxon>
        <taxon>Gunneridae</taxon>
        <taxon>Pentapetalae</taxon>
        <taxon>rosids</taxon>
        <taxon>fabids</taxon>
        <taxon>Fabales</taxon>
        <taxon>Fabaceae</taxon>
        <taxon>Papilionoideae</taxon>
        <taxon>50 kb inversion clade</taxon>
        <taxon>NPAAA clade</taxon>
        <taxon>indigoferoid/millettioid clade</taxon>
        <taxon>Phaseoleae</taxon>
        <taxon>Sphenostylis</taxon>
    </lineage>
</organism>
<dbReference type="FunFam" id="3.40.50.1110:FF:000003">
    <property type="entry name" value="GDSL esterase/lipase APG"/>
    <property type="match status" value="2"/>
</dbReference>
<dbReference type="Proteomes" id="UP001189624">
    <property type="component" value="Chromosome 6"/>
</dbReference>
<evidence type="ECO:0000313" key="10">
    <source>
        <dbReference type="Proteomes" id="UP001189624"/>
    </source>
</evidence>
<keyword evidence="7" id="KW-0443">Lipid metabolism</keyword>
<proteinExistence type="inferred from homology"/>
<evidence type="ECO:0000256" key="1">
    <source>
        <dbReference type="ARBA" id="ARBA00004613"/>
    </source>
</evidence>
<dbReference type="PANTHER" id="PTHR45650">
    <property type="entry name" value="GDSL-LIKE LIPASE/ACYLHYDROLASE-RELATED"/>
    <property type="match status" value="1"/>
</dbReference>
<comment type="similarity">
    <text evidence="2">Belongs to the 'GDSL' lipolytic enzyme family.</text>
</comment>
<evidence type="ECO:0000256" key="8">
    <source>
        <dbReference type="SAM" id="SignalP"/>
    </source>
</evidence>
<evidence type="ECO:0000256" key="2">
    <source>
        <dbReference type="ARBA" id="ARBA00008668"/>
    </source>
</evidence>
<keyword evidence="10" id="KW-1185">Reference proteome</keyword>
<comment type="subcellular location">
    <subcellularLocation>
        <location evidence="1">Secreted</location>
    </subcellularLocation>
</comment>
<dbReference type="InterPro" id="IPR001087">
    <property type="entry name" value="GDSL"/>
</dbReference>
<evidence type="ECO:0000256" key="6">
    <source>
        <dbReference type="ARBA" id="ARBA00022963"/>
    </source>
</evidence>
<keyword evidence="4 8" id="KW-0732">Signal</keyword>
<dbReference type="SUPFAM" id="SSF52266">
    <property type="entry name" value="SGNH hydrolase"/>
    <property type="match status" value="1"/>
</dbReference>
<protein>
    <recommendedName>
        <fullName evidence="11">Triacylglycerol lipase</fullName>
    </recommendedName>
</protein>
<feature type="chain" id="PRO_5041712100" description="Triacylglycerol lipase" evidence="8">
    <location>
        <begin position="28"/>
        <end position="663"/>
    </location>
</feature>
<sequence>MAIKTKALLVVSLLLLVANCMQYCVNGEPQVACFFIFGDSLSDNGNNNNLQTAAKANYNPYGIDLPEGATGRFTNGRTQVDFIAQYLGYAKPMPPYANTRGSDIFQGVNYASGAAGILYESGKRLGDNIYLGKQLNNHRLIYLEIDERLGGFDRAKQYLNKCLYYVNIGSNDYINNFFLPESYLSSRIYTLDQYTTILIDKLSEYIKELHNMGGRRFVLVGVGLIGCTPNAISTRGKDGMCVDEFDAAAFLFNEKLYALVQTFNNKFTDSKFIFINSTEGTIDGSLGFTVLNAACCPTRDDGQCYVHGVSQVPCLFIFGDSLSDSGNNNELPTTSKSNYRPYGVDFPFGPTGRFTNGQTTIDIITQLLGFENFIPPFANTSGSDILKGVNYASGGAGIRNETGSHLGGSISLGMQFANHKVIVSEIATRLGSPDLVQQYLEKCLYYVDIGSNDYMGNYFLPQFYPSSSMYSPEQYTQALIEELSLHVQALHEVGARKYVLAGLGLIGCTPGIMDSYGTNGSCLEEQNVAAFNFNNKLKALVDQFNNGFSADSQFIFIDTQALAIDLCDKHEFLVPAAPCCQPGLSGECIPDQMPCNNRNDYVFWDAFHTTEAWNLLNAITYYNSTTGSAYTYPMDIKHLVDYEITKMELELTNDSTSQPSATE</sequence>
<dbReference type="GO" id="GO:0016042">
    <property type="term" value="P:lipid catabolic process"/>
    <property type="evidence" value="ECO:0007669"/>
    <property type="project" value="UniProtKB-KW"/>
</dbReference>
<dbReference type="CDD" id="cd01837">
    <property type="entry name" value="SGNH_plant_lipase_like"/>
    <property type="match status" value="2"/>
</dbReference>
<evidence type="ECO:0008006" key="11">
    <source>
        <dbReference type="Google" id="ProtNLM"/>
    </source>
</evidence>
<dbReference type="EMBL" id="OY731403">
    <property type="protein sequence ID" value="CAJ1962065.1"/>
    <property type="molecule type" value="Genomic_DNA"/>
</dbReference>
<evidence type="ECO:0000256" key="3">
    <source>
        <dbReference type="ARBA" id="ARBA00022525"/>
    </source>
</evidence>
<keyword evidence="3" id="KW-0964">Secreted</keyword>
<evidence type="ECO:0000256" key="5">
    <source>
        <dbReference type="ARBA" id="ARBA00022801"/>
    </source>
</evidence>
<feature type="signal peptide" evidence="8">
    <location>
        <begin position="1"/>
        <end position="27"/>
    </location>
</feature>
<reference evidence="9" key="1">
    <citation type="submission" date="2023-10" db="EMBL/GenBank/DDBJ databases">
        <authorList>
            <person name="Domelevo Entfellner J.-B."/>
        </authorList>
    </citation>
    <scope>NUCLEOTIDE SEQUENCE</scope>
</reference>
<dbReference type="Gramene" id="rna-AYBTSS11_LOCUS19049">
    <property type="protein sequence ID" value="CAJ1962065.1"/>
    <property type="gene ID" value="gene-AYBTSS11_LOCUS19049"/>
</dbReference>
<dbReference type="AlphaFoldDB" id="A0AA86VZ90"/>
<dbReference type="InterPro" id="IPR036514">
    <property type="entry name" value="SGNH_hydro_sf"/>
</dbReference>
<dbReference type="GO" id="GO:0005576">
    <property type="term" value="C:extracellular region"/>
    <property type="evidence" value="ECO:0007669"/>
    <property type="project" value="UniProtKB-SubCell"/>
</dbReference>
<dbReference type="Pfam" id="PF00657">
    <property type="entry name" value="Lipase_GDSL"/>
    <property type="match status" value="2"/>
</dbReference>
<keyword evidence="5" id="KW-0378">Hydrolase</keyword>
<evidence type="ECO:0000256" key="7">
    <source>
        <dbReference type="ARBA" id="ARBA00023098"/>
    </source>
</evidence>
<name>A0AA86VZ90_9FABA</name>
<evidence type="ECO:0000256" key="4">
    <source>
        <dbReference type="ARBA" id="ARBA00022729"/>
    </source>
</evidence>
<evidence type="ECO:0000313" key="9">
    <source>
        <dbReference type="EMBL" id="CAJ1962065.1"/>
    </source>
</evidence>
<gene>
    <name evidence="9" type="ORF">AYBTSS11_LOCUS19049</name>
</gene>